<gene>
    <name evidence="2" type="ORF">Gundel1_78</name>
</gene>
<accession>A0A8E4ZGI6</accession>
<organism evidence="2 3">
    <name type="scientific">Tenacibaculum phage Gundel_1</name>
    <dbReference type="NCBI Taxonomy" id="2745672"/>
    <lineage>
        <taxon>Viruses</taxon>
        <taxon>Duplodnaviria</taxon>
        <taxon>Heunggongvirae</taxon>
        <taxon>Uroviricota</taxon>
        <taxon>Caudoviricetes</taxon>
        <taxon>Pachyviridae</taxon>
        <taxon>Gundelvirus</taxon>
        <taxon>Gundelvirus Gundel</taxon>
    </lineage>
</organism>
<proteinExistence type="predicted"/>
<protein>
    <submittedName>
        <fullName evidence="2">Uncharacterized protein</fullName>
    </submittedName>
</protein>
<evidence type="ECO:0000256" key="1">
    <source>
        <dbReference type="SAM" id="Phobius"/>
    </source>
</evidence>
<evidence type="ECO:0000313" key="2">
    <source>
        <dbReference type="EMBL" id="QQV91514.1"/>
    </source>
</evidence>
<dbReference type="Proteomes" id="UP000693868">
    <property type="component" value="Segment"/>
</dbReference>
<keyword evidence="3" id="KW-1185">Reference proteome</keyword>
<feature type="transmembrane region" description="Helical" evidence="1">
    <location>
        <begin position="7"/>
        <end position="26"/>
    </location>
</feature>
<name>A0A8E4ZGI6_9CAUD</name>
<dbReference type="EMBL" id="MT732474">
    <property type="protein sequence ID" value="QQV91514.1"/>
    <property type="molecule type" value="Genomic_DNA"/>
</dbReference>
<keyword evidence="1" id="KW-0472">Membrane</keyword>
<reference evidence="2" key="1">
    <citation type="submission" date="2020-07" db="EMBL/GenBank/DDBJ databases">
        <title>Highly diverse flavobacterial phages as mortality factor during North Sea spring blooms.</title>
        <authorList>
            <person name="Bartlau N."/>
            <person name="Wichels A."/>
            <person name="Krohne G."/>
            <person name="Adriaenssens E.M."/>
            <person name="Heins A."/>
            <person name="Fuchs B.M."/>
            <person name="Amann R."/>
            <person name="Moraru C."/>
        </authorList>
    </citation>
    <scope>NUCLEOTIDE SEQUENCE</scope>
</reference>
<keyword evidence="1" id="KW-1133">Transmembrane helix</keyword>
<evidence type="ECO:0000313" key="3">
    <source>
        <dbReference type="Proteomes" id="UP000693868"/>
    </source>
</evidence>
<keyword evidence="1" id="KW-0812">Transmembrane</keyword>
<feature type="transmembrane region" description="Helical" evidence="1">
    <location>
        <begin position="32"/>
        <end position="49"/>
    </location>
</feature>
<sequence>MSDKLKNIITNVLALIFFGISVCFFLDKDLKFSLIALVVGLSLFAYKVSESKVWLDKLFYKILKK</sequence>